<evidence type="ECO:0000259" key="2">
    <source>
        <dbReference type="Pfam" id="PF25431"/>
    </source>
</evidence>
<sequence>MFSRTVSIDSSDYVVTELVVEDKIISTAGNTDIAGGHHSASMTALCKMDKNEHAFIRTANHGGTHYFLHVSIHKRRFLECFTDETTVVETPTPTSNQDEVTQPITPSKPNNSKHKTGFDTAWLTAFTWLLVVKEPNSSGDMTDVMYCKLCKKHRTYGYNGSKTWVDNGYRCLRRDKIKEHQDSDQHKDSLKQEVNHTVSDMTAKISTTAQKSIRDALKVLYFLISHNLPLDMFSLFYRPLYRAWCNQLRAISDLQSVHPQLAGIQSRILIFQCTGSNINITSDNESPSYSVMVEGVRTTGPLSILQSVQGTSNPSQELVHLYRFRATKCNS</sequence>
<reference evidence="3" key="1">
    <citation type="submission" date="2021-03" db="EMBL/GenBank/DDBJ databases">
        <authorList>
            <person name="Bekaert M."/>
        </authorList>
    </citation>
    <scope>NUCLEOTIDE SEQUENCE</scope>
</reference>
<evidence type="ECO:0000313" key="3">
    <source>
        <dbReference type="EMBL" id="CAG2237955.1"/>
    </source>
</evidence>
<dbReference type="OrthoDB" id="10059291at2759"/>
<proteinExistence type="predicted"/>
<feature type="compositionally biased region" description="Polar residues" evidence="1">
    <location>
        <begin position="95"/>
        <end position="110"/>
    </location>
</feature>
<dbReference type="Proteomes" id="UP000683360">
    <property type="component" value="Unassembled WGS sequence"/>
</dbReference>
<keyword evidence="4" id="KW-1185">Reference proteome</keyword>
<name>A0A8S3TXU8_MYTED</name>
<feature type="domain" description="C17orf113 probable zinc finger" evidence="2">
    <location>
        <begin position="141"/>
        <end position="195"/>
    </location>
</feature>
<feature type="region of interest" description="Disordered" evidence="1">
    <location>
        <begin position="88"/>
        <end position="113"/>
    </location>
</feature>
<dbReference type="AlphaFoldDB" id="A0A8S3TXU8"/>
<gene>
    <name evidence="3" type="ORF">MEDL_50366</name>
</gene>
<evidence type="ECO:0000313" key="4">
    <source>
        <dbReference type="Proteomes" id="UP000683360"/>
    </source>
</evidence>
<accession>A0A8S3TXU8</accession>
<dbReference type="InterPro" id="IPR057456">
    <property type="entry name" value="Znf_C17orf113"/>
</dbReference>
<evidence type="ECO:0000256" key="1">
    <source>
        <dbReference type="SAM" id="MobiDB-lite"/>
    </source>
</evidence>
<comment type="caution">
    <text evidence="3">The sequence shown here is derived from an EMBL/GenBank/DDBJ whole genome shotgun (WGS) entry which is preliminary data.</text>
</comment>
<dbReference type="Pfam" id="PF25431">
    <property type="entry name" value="zf-C17orf113"/>
    <property type="match status" value="1"/>
</dbReference>
<dbReference type="EMBL" id="CAJPWZ010002409">
    <property type="protein sequence ID" value="CAG2237955.1"/>
    <property type="molecule type" value="Genomic_DNA"/>
</dbReference>
<organism evidence="3 4">
    <name type="scientific">Mytilus edulis</name>
    <name type="common">Blue mussel</name>
    <dbReference type="NCBI Taxonomy" id="6550"/>
    <lineage>
        <taxon>Eukaryota</taxon>
        <taxon>Metazoa</taxon>
        <taxon>Spiralia</taxon>
        <taxon>Lophotrochozoa</taxon>
        <taxon>Mollusca</taxon>
        <taxon>Bivalvia</taxon>
        <taxon>Autobranchia</taxon>
        <taxon>Pteriomorphia</taxon>
        <taxon>Mytilida</taxon>
        <taxon>Mytiloidea</taxon>
        <taxon>Mytilidae</taxon>
        <taxon>Mytilinae</taxon>
        <taxon>Mytilus</taxon>
    </lineage>
</organism>
<protein>
    <recommendedName>
        <fullName evidence="2">C17orf113 probable zinc finger domain-containing protein</fullName>
    </recommendedName>
</protein>